<dbReference type="InterPro" id="IPR014718">
    <property type="entry name" value="GH-type_carb-bd"/>
</dbReference>
<reference evidence="2" key="1">
    <citation type="journal article" date="2019" name="Int. J. Syst. Evol. Microbiol.">
        <title>The Global Catalogue of Microorganisms (GCM) 10K type strain sequencing project: providing services to taxonomists for standard genome sequencing and annotation.</title>
        <authorList>
            <consortium name="The Broad Institute Genomics Platform"/>
            <consortium name="The Broad Institute Genome Sequencing Center for Infectious Disease"/>
            <person name="Wu L."/>
            <person name="Ma J."/>
        </authorList>
    </citation>
    <scope>NUCLEOTIDE SEQUENCE [LARGE SCALE GENOMIC DNA]</scope>
    <source>
        <strain evidence="2">JCM 17804</strain>
    </source>
</reference>
<dbReference type="InterPro" id="IPR008183">
    <property type="entry name" value="Aldose_1/G6P_1-epimerase"/>
</dbReference>
<dbReference type="InterPro" id="IPR011013">
    <property type="entry name" value="Gal_mutarotase_sf_dom"/>
</dbReference>
<gene>
    <name evidence="1" type="ORF">GCM10023165_51920</name>
</gene>
<keyword evidence="2" id="KW-1185">Reference proteome</keyword>
<evidence type="ECO:0000313" key="1">
    <source>
        <dbReference type="EMBL" id="GAA4357690.1"/>
    </source>
</evidence>
<organism evidence="1 2">
    <name type="scientific">Variovorax defluvii</name>
    <dbReference type="NCBI Taxonomy" id="913761"/>
    <lineage>
        <taxon>Bacteria</taxon>
        <taxon>Pseudomonadati</taxon>
        <taxon>Pseudomonadota</taxon>
        <taxon>Betaproteobacteria</taxon>
        <taxon>Burkholderiales</taxon>
        <taxon>Comamonadaceae</taxon>
        <taxon>Variovorax</taxon>
    </lineage>
</organism>
<dbReference type="Pfam" id="PF01263">
    <property type="entry name" value="Aldose_epim"/>
    <property type="match status" value="1"/>
</dbReference>
<dbReference type="Gene3D" id="2.70.98.10">
    <property type="match status" value="1"/>
</dbReference>
<sequence length="309" mass="34178">MRSPAHSVVWLRRGAQRLGLVPTLGGSVAAWQLERAEGAFDLWRPWDGGSDLYRTASFPMVPWSNRISGGGFEEAGTFHPMRPNRAGEPYPIHGDGWLQAWQLERQAGDAAAMTLESRHFDGSPYAYRATQHFRLIDDGLEQTLEVQHLGTEALPYGLGVHPWFPRTAGTRIAAPVRGVWLSGKDPLPTAHTERIPQDWDLSRGTPAFGSFVDNAYTGWGGQARIEWPGQGMQLQLDMPDFDEDGGTAAHYCLMYRPADGPAFCFEPITQPIDAFHLEGRPGLRVLAQGQAMRMRIAWRFAELPGAACG</sequence>
<proteinExistence type="predicted"/>
<comment type="caution">
    <text evidence="1">The sequence shown here is derived from an EMBL/GenBank/DDBJ whole genome shotgun (WGS) entry which is preliminary data.</text>
</comment>
<evidence type="ECO:0000313" key="2">
    <source>
        <dbReference type="Proteomes" id="UP001500975"/>
    </source>
</evidence>
<dbReference type="SUPFAM" id="SSF74650">
    <property type="entry name" value="Galactose mutarotase-like"/>
    <property type="match status" value="1"/>
</dbReference>
<dbReference type="EMBL" id="BAABGJ010000081">
    <property type="protein sequence ID" value="GAA4357690.1"/>
    <property type="molecule type" value="Genomic_DNA"/>
</dbReference>
<dbReference type="Proteomes" id="UP001500975">
    <property type="component" value="Unassembled WGS sequence"/>
</dbReference>
<accession>A0ABP8IFD2</accession>
<dbReference type="CDD" id="cd09021">
    <property type="entry name" value="Aldose_epim_Ec_YphB"/>
    <property type="match status" value="1"/>
</dbReference>
<name>A0ABP8IFD2_9BURK</name>
<protein>
    <submittedName>
        <fullName evidence="1">Aldose 1-epimerase</fullName>
    </submittedName>
</protein>